<dbReference type="GO" id="GO:0005886">
    <property type="term" value="C:plasma membrane"/>
    <property type="evidence" value="ECO:0007669"/>
    <property type="project" value="UniProtKB-SubCell"/>
</dbReference>
<keyword evidence="3 7" id="KW-0812">Transmembrane</keyword>
<dbReference type="Pfam" id="PF03899">
    <property type="entry name" value="ATP-synt_I"/>
    <property type="match status" value="1"/>
</dbReference>
<evidence type="ECO:0000313" key="8">
    <source>
        <dbReference type="EMBL" id="PDO10391.1"/>
    </source>
</evidence>
<gene>
    <name evidence="8" type="ORF">BLM47_07630</name>
</gene>
<evidence type="ECO:0000256" key="1">
    <source>
        <dbReference type="ARBA" id="ARBA00004651"/>
    </source>
</evidence>
<evidence type="ECO:0000313" key="9">
    <source>
        <dbReference type="Proteomes" id="UP000243688"/>
    </source>
</evidence>
<evidence type="ECO:0000256" key="5">
    <source>
        <dbReference type="ARBA" id="ARBA00023136"/>
    </source>
</evidence>
<evidence type="ECO:0000256" key="2">
    <source>
        <dbReference type="ARBA" id="ARBA00022475"/>
    </source>
</evidence>
<evidence type="ECO:0000256" key="4">
    <source>
        <dbReference type="ARBA" id="ARBA00022989"/>
    </source>
</evidence>
<feature type="region of interest" description="Disordered" evidence="6">
    <location>
        <begin position="127"/>
        <end position="155"/>
    </location>
</feature>
<sequence>MDEFKRHIGRLSSVMCFFLCLSLVAAVEPAWRAYALGAALGMAAGWLNALHLAWRIRRLAYGCESARKTRLLGFTARASTALLAVVLAVRAGPERVSLVATIVGLVVVPILSFVLGAVGHAGKPTADLHSRAQADEAADGGKTGRVSERGEDRHA</sequence>
<evidence type="ECO:0000256" key="6">
    <source>
        <dbReference type="SAM" id="MobiDB-lite"/>
    </source>
</evidence>
<evidence type="ECO:0008006" key="10">
    <source>
        <dbReference type="Google" id="ProtNLM"/>
    </source>
</evidence>
<proteinExistence type="predicted"/>
<name>A0A2A6E031_9BACL</name>
<feature type="transmembrane region" description="Helical" evidence="7">
    <location>
        <begin position="74"/>
        <end position="92"/>
    </location>
</feature>
<comment type="subcellular location">
    <subcellularLocation>
        <location evidence="1">Cell membrane</location>
        <topology evidence="1">Multi-pass membrane protein</topology>
    </subcellularLocation>
</comment>
<accession>A0A2A6E031</accession>
<feature type="transmembrane region" description="Helical" evidence="7">
    <location>
        <begin position="36"/>
        <end position="54"/>
    </location>
</feature>
<feature type="transmembrane region" description="Helical" evidence="7">
    <location>
        <begin position="98"/>
        <end position="121"/>
    </location>
</feature>
<feature type="compositionally biased region" description="Basic and acidic residues" evidence="6">
    <location>
        <begin position="145"/>
        <end position="155"/>
    </location>
</feature>
<keyword evidence="2" id="KW-1003">Cell membrane</keyword>
<keyword evidence="5 7" id="KW-0472">Membrane</keyword>
<keyword evidence="4 7" id="KW-1133">Transmembrane helix</keyword>
<dbReference type="InterPro" id="IPR005598">
    <property type="entry name" value="ATP_synth_I"/>
</dbReference>
<evidence type="ECO:0000256" key="7">
    <source>
        <dbReference type="SAM" id="Phobius"/>
    </source>
</evidence>
<dbReference type="EMBL" id="MOXJ01000015">
    <property type="protein sequence ID" value="PDO10391.1"/>
    <property type="molecule type" value="Genomic_DNA"/>
</dbReference>
<organism evidence="8 9">
    <name type="scientific">Candidatus Reconcilbacillus cellulovorans</name>
    <dbReference type="NCBI Taxonomy" id="1906605"/>
    <lineage>
        <taxon>Bacteria</taxon>
        <taxon>Bacillati</taxon>
        <taxon>Bacillota</taxon>
        <taxon>Bacilli</taxon>
        <taxon>Bacillales</taxon>
        <taxon>Paenibacillaceae</taxon>
        <taxon>Candidatus Reconcilbacillus</taxon>
    </lineage>
</organism>
<comment type="caution">
    <text evidence="8">The sequence shown here is derived from an EMBL/GenBank/DDBJ whole genome shotgun (WGS) entry which is preliminary data.</text>
</comment>
<evidence type="ECO:0000256" key="3">
    <source>
        <dbReference type="ARBA" id="ARBA00022692"/>
    </source>
</evidence>
<dbReference type="AlphaFoldDB" id="A0A2A6E031"/>
<dbReference type="Proteomes" id="UP000243688">
    <property type="component" value="Unassembled WGS sequence"/>
</dbReference>
<reference evidence="8 9" key="1">
    <citation type="submission" date="2016-12" db="EMBL/GenBank/DDBJ databases">
        <title>Candidatus Reconcilibacillus cellulovorans genome.</title>
        <authorList>
            <person name="Kolinko S."/>
            <person name="Wu Y.-W."/>
            <person name="Tachea F."/>
            <person name="Denzel E."/>
            <person name="Hiras J."/>
            <person name="Baecker N."/>
            <person name="Chan L.J."/>
            <person name="Eichorst S.A."/>
            <person name="Frey D."/>
            <person name="Adams P.D."/>
            <person name="Pray T."/>
            <person name="Tanjore D."/>
            <person name="Petzold C.J."/>
            <person name="Gladden J.M."/>
            <person name="Simmons B.A."/>
            <person name="Singer S.W."/>
        </authorList>
    </citation>
    <scope>NUCLEOTIDE SEQUENCE [LARGE SCALE GENOMIC DNA]</scope>
    <source>
        <strain evidence="8">JTherm</strain>
    </source>
</reference>
<protein>
    <recommendedName>
        <fullName evidence="10">ATP synthase subunit I</fullName>
    </recommendedName>
</protein>